<feature type="region of interest" description="Disordered" evidence="5">
    <location>
        <begin position="515"/>
        <end position="542"/>
    </location>
</feature>
<feature type="compositionally biased region" description="Basic and acidic residues" evidence="5">
    <location>
        <begin position="814"/>
        <end position="834"/>
    </location>
</feature>
<feature type="region of interest" description="Disordered" evidence="5">
    <location>
        <begin position="1"/>
        <end position="38"/>
    </location>
</feature>
<evidence type="ECO:0000313" key="8">
    <source>
        <dbReference type="Proteomes" id="UP000646548"/>
    </source>
</evidence>
<evidence type="ECO:0000313" key="7">
    <source>
        <dbReference type="EMBL" id="KAF6733291.1"/>
    </source>
</evidence>
<keyword evidence="4" id="KW-0539">Nucleus</keyword>
<dbReference type="GO" id="GO:0032783">
    <property type="term" value="C:super elongation complex"/>
    <property type="evidence" value="ECO:0007669"/>
    <property type="project" value="TreeGrafter"/>
</dbReference>
<sequence>MASQPSVCNERNLLRLRAREQRSQETSQAKEFSPENVPLFPEPYKTNKGDELSNRIRRMLGSYDDVNTCSISMEAFPIPSCVSFLQPNQCRQNIEQSVKTSFQTEAISMSSHQKEVSSKIYSSRRKGNSSASSSPNHHEQHSSMFSNASMSPSQDSQFSHLAPQQKMSEGSSGLRECFFQERSVQPHGVKPQPLPHSATHNMDTGETFASDYPAGSSHTVDVSTVNIKPKGTPLPKAKSNTLSCQTFPSLLSSKQPGITMTQKPTAYVRPMDGQDQVVSESPQLKQSPERYSPLPELIIKSDLDKIKKVPPSLAVTEEGLSVEDILREMTQPLPPLLSSIQTPYSLLSKLPLSAKVRQRRSKELDQVSSHSEQKHHHSSSIDPPHIIQEQPCSVSFEALRSSGVETTSSSDSECSPASESDSESTTEESAQQTKNSSVAAGQPEPPGASLTNWQLGNWIRSSQQNSSSEGHGDPLVSQSPSHNLLSQNSRNKIEELSSHHKEFPDNPVVRCHESLQNNRCRPQSSKNSLPGSSRNCKTSKKHSIQARFLDHAAATSDAKSVDVLNTQTKDSCFTGKPNVKTKLGCSKKDSSGSKRDKKRTKHSKKDEQKSGLDVPLVVTSHCISCGGLNPNSCSCFSQNPDQNHNLLPVPPIQSKPKTEICQSGTKLPHKSLLHEKTSPWDAVEHPPKSLLVKIDLHLLSRTPQTVSSHGGISTNMKRPALVIEREESSAISKVPKDNRSCKKLQKAGEETKSLPKKRLKAEKKLTSSVKLESFKNLTEIQKQKLKKLHEPATSKEPPEVLKLGSKSFHKLHKSSTESGKKKLKKSSKEDAQHLHHDKKPTKKSTAGSLGSPRHKETLTKRPLLRLDIRQHPVDHYIKEAKRLKHKADAETDKVSKALNYMEAAMFFVESGIAMEKVPHISMSSYTMFAETVELLKYVVKLKNPVDASTPPSEIDFLVLCMKCQCLLQMAMFRHKQKTAIKFSKTLSEYFQSFAQASHISPACSLKITENPSSSTPSPASSASGGLGVGSSGATVTVPQEIEQVTFTYINITALFLTAQDMWEQAEELAHKGSGLLAELDTAMGPLTLTSNMNSMVRYTRQGVHWLRLDS</sequence>
<dbReference type="InterPro" id="IPR007797">
    <property type="entry name" value="AF4/FMR2"/>
</dbReference>
<comment type="similarity">
    <text evidence="2">Belongs to the AF4 family.</text>
</comment>
<proteinExistence type="inferred from homology"/>
<evidence type="ECO:0000259" key="6">
    <source>
        <dbReference type="Pfam" id="PF18876"/>
    </source>
</evidence>
<feature type="compositionally biased region" description="Low complexity" evidence="5">
    <location>
        <begin position="401"/>
        <end position="419"/>
    </location>
</feature>
<feature type="domain" description="AF4/FMR2 C-terminal homology" evidence="6">
    <location>
        <begin position="858"/>
        <end position="1109"/>
    </location>
</feature>
<dbReference type="PANTHER" id="PTHR10528:SF6">
    <property type="entry name" value="AF4_FMR2 FAMILY MEMBER 1"/>
    <property type="match status" value="1"/>
</dbReference>
<feature type="region of interest" description="Disordered" evidence="5">
    <location>
        <begin position="726"/>
        <end position="763"/>
    </location>
</feature>
<evidence type="ECO:0000256" key="1">
    <source>
        <dbReference type="ARBA" id="ARBA00004123"/>
    </source>
</evidence>
<feature type="region of interest" description="Disordered" evidence="5">
    <location>
        <begin position="400"/>
        <end position="484"/>
    </location>
</feature>
<dbReference type="EMBL" id="WKFB01000164">
    <property type="protein sequence ID" value="KAF6733291.1"/>
    <property type="molecule type" value="Genomic_DNA"/>
</dbReference>
<feature type="compositionally biased region" description="Polar residues" evidence="5">
    <location>
        <begin position="515"/>
        <end position="536"/>
    </location>
</feature>
<reference evidence="7" key="1">
    <citation type="journal article" name="BMC Genomics">
        <title>Long-read sequencing and de novo genome assembly of marine medaka (Oryzias melastigma).</title>
        <authorList>
            <person name="Liang P."/>
            <person name="Saqib H.S.A."/>
            <person name="Ni X."/>
            <person name="Shen Y."/>
        </authorList>
    </citation>
    <scope>NUCLEOTIDE SEQUENCE</scope>
    <source>
        <strain evidence="7">Bigg-433</strain>
    </source>
</reference>
<feature type="compositionally biased region" description="Basic and acidic residues" evidence="5">
    <location>
        <begin position="788"/>
        <end position="799"/>
    </location>
</feature>
<feature type="region of interest" description="Disordered" evidence="5">
    <location>
        <begin position="108"/>
        <end position="205"/>
    </location>
</feature>
<dbReference type="AlphaFoldDB" id="A0A834FFH4"/>
<evidence type="ECO:0000256" key="5">
    <source>
        <dbReference type="SAM" id="MobiDB-lite"/>
    </source>
</evidence>
<name>A0A834FFH4_ORYME</name>
<dbReference type="Gene3D" id="6.10.250.2670">
    <property type="match status" value="1"/>
</dbReference>
<dbReference type="GO" id="GO:0010468">
    <property type="term" value="P:regulation of gene expression"/>
    <property type="evidence" value="ECO:0007669"/>
    <property type="project" value="InterPro"/>
</dbReference>
<keyword evidence="3" id="KW-0597">Phosphoprotein</keyword>
<dbReference type="Proteomes" id="UP000646548">
    <property type="component" value="Unassembled WGS sequence"/>
</dbReference>
<dbReference type="PANTHER" id="PTHR10528">
    <property type="entry name" value="AF4/FMR2 FAMILY MEMBER"/>
    <property type="match status" value="1"/>
</dbReference>
<organism evidence="7 8">
    <name type="scientific">Oryzias melastigma</name>
    <name type="common">Marine medaka</name>
    <dbReference type="NCBI Taxonomy" id="30732"/>
    <lineage>
        <taxon>Eukaryota</taxon>
        <taxon>Metazoa</taxon>
        <taxon>Chordata</taxon>
        <taxon>Craniata</taxon>
        <taxon>Vertebrata</taxon>
        <taxon>Euteleostomi</taxon>
        <taxon>Actinopterygii</taxon>
        <taxon>Neopterygii</taxon>
        <taxon>Teleostei</taxon>
        <taxon>Neoteleostei</taxon>
        <taxon>Acanthomorphata</taxon>
        <taxon>Ovalentaria</taxon>
        <taxon>Atherinomorphae</taxon>
        <taxon>Beloniformes</taxon>
        <taxon>Adrianichthyidae</taxon>
        <taxon>Oryziinae</taxon>
        <taxon>Oryzias</taxon>
    </lineage>
</organism>
<feature type="region of interest" description="Disordered" evidence="5">
    <location>
        <begin position="783"/>
        <end position="860"/>
    </location>
</feature>
<comment type="subcellular location">
    <subcellularLocation>
        <location evidence="1">Nucleus</location>
    </subcellularLocation>
</comment>
<dbReference type="InterPro" id="IPR043640">
    <property type="entry name" value="AF4/FMR2_CHD"/>
</dbReference>
<comment type="caution">
    <text evidence="7">The sequence shown here is derived from an EMBL/GenBank/DDBJ whole genome shotgun (WGS) entry which is preliminary data.</text>
</comment>
<dbReference type="Pfam" id="PF18876">
    <property type="entry name" value="AFF4_CHD"/>
    <property type="match status" value="1"/>
</dbReference>
<protein>
    <submittedName>
        <fullName evidence="7">AF4/FMR2 family member 2</fullName>
    </submittedName>
</protein>
<dbReference type="Pfam" id="PF05110">
    <property type="entry name" value="AF-4"/>
    <property type="match status" value="1"/>
</dbReference>
<accession>A0A834FFH4</accession>
<feature type="region of interest" description="Disordered" evidence="5">
    <location>
        <begin position="357"/>
        <end position="386"/>
    </location>
</feature>
<evidence type="ECO:0000256" key="4">
    <source>
        <dbReference type="ARBA" id="ARBA00023242"/>
    </source>
</evidence>
<evidence type="ECO:0000256" key="2">
    <source>
        <dbReference type="ARBA" id="ARBA00007354"/>
    </source>
</evidence>
<feature type="compositionally biased region" description="Polar residues" evidence="5">
    <location>
        <begin position="449"/>
        <end position="469"/>
    </location>
</feature>
<feature type="region of interest" description="Disordered" evidence="5">
    <location>
        <begin position="583"/>
        <end position="611"/>
    </location>
</feature>
<gene>
    <name evidence="7" type="ORF">FQA47_000875</name>
</gene>
<feature type="compositionally biased region" description="Low complexity" evidence="5">
    <location>
        <begin position="142"/>
        <end position="153"/>
    </location>
</feature>
<feature type="compositionally biased region" description="Basic and acidic residues" evidence="5">
    <location>
        <begin position="726"/>
        <end position="753"/>
    </location>
</feature>
<evidence type="ECO:0000256" key="3">
    <source>
        <dbReference type="ARBA" id="ARBA00022553"/>
    </source>
</evidence>